<comment type="caution">
    <text evidence="1">The sequence shown here is derived from an EMBL/GenBank/DDBJ whole genome shotgun (WGS) entry which is preliminary data.</text>
</comment>
<organism evidence="1 2">
    <name type="scientific">Oenococcus alcoholitolerans</name>
    <dbReference type="NCBI Taxonomy" id="931074"/>
    <lineage>
        <taxon>Bacteria</taxon>
        <taxon>Bacillati</taxon>
        <taxon>Bacillota</taxon>
        <taxon>Bacilli</taxon>
        <taxon>Lactobacillales</taxon>
        <taxon>Lactobacillaceae</taxon>
        <taxon>Oenococcus</taxon>
    </lineage>
</organism>
<dbReference type="EMBL" id="AXCV01000068">
    <property type="protein sequence ID" value="KGO32201.1"/>
    <property type="molecule type" value="Genomic_DNA"/>
</dbReference>
<evidence type="ECO:0000313" key="1">
    <source>
        <dbReference type="EMBL" id="KGO32201.1"/>
    </source>
</evidence>
<keyword evidence="2" id="KW-1185">Reference proteome</keyword>
<accession>A0ABR4XRT3</accession>
<reference evidence="1 2" key="1">
    <citation type="journal article" date="2014" name="Antonie Van Leeuwenhoek">
        <title>Oenococcus alcoholitolerans sp. nov., a lactic acid bacteria isolated from cachaca and ethanol fermentation processes.</title>
        <authorList>
            <person name="Badotti F."/>
            <person name="Moreira A.P."/>
            <person name="Tonon L.A."/>
            <person name="de Lucena B.T."/>
            <person name="Gomes Fde C."/>
            <person name="Kruger R."/>
            <person name="Thompson C.C."/>
            <person name="de Morais M.A.Jr."/>
            <person name="Rosa C.A."/>
            <person name="Thompson F.L."/>
        </authorList>
    </citation>
    <scope>NUCLEOTIDE SEQUENCE [LARGE SCALE GENOMIC DNA]</scope>
    <source>
        <strain evidence="1 2">UFRJ-M7.2.18</strain>
    </source>
</reference>
<dbReference type="Proteomes" id="UP000030023">
    <property type="component" value="Unassembled WGS sequence"/>
</dbReference>
<dbReference type="InterPro" id="IPR037171">
    <property type="entry name" value="NagB/RpiA_transferase-like"/>
</dbReference>
<dbReference type="Gene3D" id="3.40.50.1360">
    <property type="match status" value="1"/>
</dbReference>
<evidence type="ECO:0008006" key="3">
    <source>
        <dbReference type="Google" id="ProtNLM"/>
    </source>
</evidence>
<name>A0ABR4XRT3_9LACO</name>
<gene>
    <name evidence="1" type="ORF">Q757_02420</name>
</gene>
<dbReference type="SUPFAM" id="SSF100950">
    <property type="entry name" value="NagB/RpiA/CoA transferase-like"/>
    <property type="match status" value="1"/>
</dbReference>
<evidence type="ECO:0000313" key="2">
    <source>
        <dbReference type="Proteomes" id="UP000030023"/>
    </source>
</evidence>
<proteinExistence type="predicted"/>
<sequence>MAALKAAELVQNDMIIGLGTGSTVKYLIDQLGKRVKEDKLRLLLQRPQNKLRYRPNPWA</sequence>
<protein>
    <recommendedName>
        <fullName evidence="3">Ribose-5-phosphate isomerase</fullName>
    </recommendedName>
</protein>